<comment type="subunit">
    <text evidence="2">Homodimer.</text>
</comment>
<dbReference type="SUPFAM" id="SSF47616">
    <property type="entry name" value="GST C-terminal domain-like"/>
    <property type="match status" value="1"/>
</dbReference>
<dbReference type="PROSITE" id="PS50404">
    <property type="entry name" value="GST_NTER"/>
    <property type="match status" value="1"/>
</dbReference>
<sequence>MAPLVLYHFPGSPPSRSALLVLRNLDLDVEVKIVNLFAGEHMAEEYLAINPEHTVPTLVDEDYVLWESKAIAAYLTEQYKPGCSLYPNDPKKRGLIQHRLFFDSGTLFPALRQILTPVLRDGATVISQEQKDTLHRALGRMESYLQQGNEWIAGDECSLADLCALATIATIHHLGVSFADFPNIQEWYDRCHELPGFEENEEGASVIANAVKSKLEEPY</sequence>
<dbReference type="CDD" id="cd03045">
    <property type="entry name" value="GST_N_Delta_Epsilon"/>
    <property type="match status" value="1"/>
</dbReference>
<dbReference type="InterPro" id="IPR004045">
    <property type="entry name" value="Glutathione_S-Trfase_N"/>
</dbReference>
<keyword evidence="8" id="KW-1185">Reference proteome</keyword>
<organism evidence="7 8">
    <name type="scientific">Anopheles albimanus</name>
    <name type="common">New world malaria mosquito</name>
    <dbReference type="NCBI Taxonomy" id="7167"/>
    <lineage>
        <taxon>Eukaryota</taxon>
        <taxon>Metazoa</taxon>
        <taxon>Ecdysozoa</taxon>
        <taxon>Arthropoda</taxon>
        <taxon>Hexapoda</taxon>
        <taxon>Insecta</taxon>
        <taxon>Pterygota</taxon>
        <taxon>Neoptera</taxon>
        <taxon>Endopterygota</taxon>
        <taxon>Diptera</taxon>
        <taxon>Nematocera</taxon>
        <taxon>Culicoidea</taxon>
        <taxon>Culicidae</taxon>
        <taxon>Anophelinae</taxon>
        <taxon>Anopheles</taxon>
    </lineage>
</organism>
<dbReference type="InterPro" id="IPR036282">
    <property type="entry name" value="Glutathione-S-Trfase_C_sf"/>
</dbReference>
<evidence type="ECO:0000256" key="1">
    <source>
        <dbReference type="ARBA" id="ARBA00009899"/>
    </source>
</evidence>
<dbReference type="FunFam" id="1.20.1050.10:FF:000007">
    <property type="entry name" value="Glutathione S-transferase 1-1"/>
    <property type="match status" value="1"/>
</dbReference>
<evidence type="ECO:0000256" key="3">
    <source>
        <dbReference type="ARBA" id="ARBA00012452"/>
    </source>
</evidence>
<dbReference type="RefSeq" id="XP_035793504.1">
    <property type="nucleotide sequence ID" value="XM_035937611.1"/>
</dbReference>
<dbReference type="STRING" id="7167.A0A182F651"/>
<dbReference type="InterPro" id="IPR010987">
    <property type="entry name" value="Glutathione-S-Trfase_C-like"/>
</dbReference>
<dbReference type="AlphaFoldDB" id="A0A182F651"/>
<dbReference type="PROSITE" id="PS51354">
    <property type="entry name" value="GLUTAREDOXIN_2"/>
    <property type="match status" value="1"/>
</dbReference>
<dbReference type="GO" id="GO:0004364">
    <property type="term" value="F:glutathione transferase activity"/>
    <property type="evidence" value="ECO:0007669"/>
    <property type="project" value="UniProtKB-EC"/>
</dbReference>
<dbReference type="OrthoDB" id="2309723at2759"/>
<dbReference type="GeneID" id="118467292"/>
<dbReference type="SFLD" id="SFLDG00358">
    <property type="entry name" value="Main_(cytGST)"/>
    <property type="match status" value="1"/>
</dbReference>
<evidence type="ECO:0000256" key="2">
    <source>
        <dbReference type="ARBA" id="ARBA00011738"/>
    </source>
</evidence>
<dbReference type="InterPro" id="IPR004046">
    <property type="entry name" value="GST_C"/>
</dbReference>
<dbReference type="Pfam" id="PF00043">
    <property type="entry name" value="GST_C"/>
    <property type="match status" value="1"/>
</dbReference>
<dbReference type="Gene3D" id="1.20.1050.10">
    <property type="match status" value="1"/>
</dbReference>
<evidence type="ECO:0000256" key="5">
    <source>
        <dbReference type="ARBA" id="ARBA00041523"/>
    </source>
</evidence>
<dbReference type="EC" id="2.5.1.18" evidence="3"/>
<evidence type="ECO:0000313" key="8">
    <source>
        <dbReference type="Proteomes" id="UP000069272"/>
    </source>
</evidence>
<proteinExistence type="inferred from homology"/>
<name>A0A182F651_ANOAL</name>
<dbReference type="PANTHER" id="PTHR43969">
    <property type="entry name" value="GLUTATHIONE S TRANSFERASE D10, ISOFORM A-RELATED"/>
    <property type="match status" value="1"/>
</dbReference>
<evidence type="ECO:0000256" key="4">
    <source>
        <dbReference type="ARBA" id="ARBA00022679"/>
    </source>
</evidence>
<dbReference type="FunFam" id="3.40.30.10:FF:000034">
    <property type="entry name" value="glutathione S-transferase 1"/>
    <property type="match status" value="1"/>
</dbReference>
<dbReference type="EnsemblMetazoa" id="AALB001952-RA">
    <property type="protein sequence ID" value="AALB001952-PA"/>
    <property type="gene ID" value="AALB001952"/>
</dbReference>
<dbReference type="SUPFAM" id="SSF52833">
    <property type="entry name" value="Thioredoxin-like"/>
    <property type="match status" value="1"/>
</dbReference>
<protein>
    <recommendedName>
        <fullName evidence="3">glutathione transferase</fullName>
        <ecNumber evidence="3">2.5.1.18</ecNumber>
    </recommendedName>
    <alternativeName>
        <fullName evidence="5">GST class-theta</fullName>
    </alternativeName>
</protein>
<dbReference type="VEuPathDB" id="VectorBase:AALB20_038288"/>
<reference evidence="7 8" key="1">
    <citation type="journal article" date="2017" name="G3 (Bethesda)">
        <title>The Physical Genome Mapping of Anopheles albimanus Corrected Scaffold Misassemblies and Identified Interarm Rearrangements in Genus Anopheles.</title>
        <authorList>
            <person name="Artemov G.N."/>
            <person name="Peery A.N."/>
            <person name="Jiang X."/>
            <person name="Tu Z."/>
            <person name="Stegniy V.N."/>
            <person name="Sharakhova M.V."/>
            <person name="Sharakhov I.V."/>
        </authorList>
    </citation>
    <scope>NUCLEOTIDE SEQUENCE [LARGE SCALE GENOMIC DNA]</scope>
    <source>
        <strain evidence="7 8">ALBI9_A</strain>
    </source>
</reference>
<dbReference type="SFLD" id="SFLDG01153">
    <property type="entry name" value="Main.4:_Theta-like"/>
    <property type="match status" value="1"/>
</dbReference>
<dbReference type="PANTHER" id="PTHR43969:SF9">
    <property type="entry name" value="GLUTATHIONE S TRANSFERASE D10, ISOFORM A-RELATED"/>
    <property type="match status" value="1"/>
</dbReference>
<dbReference type="InterPro" id="IPR036249">
    <property type="entry name" value="Thioredoxin-like_sf"/>
</dbReference>
<dbReference type="CDD" id="cd03177">
    <property type="entry name" value="GST_C_Delta_Epsilon"/>
    <property type="match status" value="1"/>
</dbReference>
<evidence type="ECO:0000256" key="6">
    <source>
        <dbReference type="ARBA" id="ARBA00047960"/>
    </source>
</evidence>
<evidence type="ECO:0000313" key="7">
    <source>
        <dbReference type="EnsemblMetazoa" id="AALB001952-PA"/>
    </source>
</evidence>
<dbReference type="GO" id="GO:0006749">
    <property type="term" value="P:glutathione metabolic process"/>
    <property type="evidence" value="ECO:0007669"/>
    <property type="project" value="TreeGrafter"/>
</dbReference>
<keyword evidence="4" id="KW-0808">Transferase</keyword>
<dbReference type="Gene3D" id="3.40.30.10">
    <property type="entry name" value="Glutaredoxin"/>
    <property type="match status" value="1"/>
</dbReference>
<dbReference type="Proteomes" id="UP000069272">
    <property type="component" value="Chromosome 2L"/>
</dbReference>
<dbReference type="SFLD" id="SFLDS00019">
    <property type="entry name" value="Glutathione_Transferase_(cytos"/>
    <property type="match status" value="1"/>
</dbReference>
<dbReference type="Pfam" id="PF13417">
    <property type="entry name" value="GST_N_3"/>
    <property type="match status" value="1"/>
</dbReference>
<dbReference type="KEGG" id="aali:118467292"/>
<reference evidence="7" key="2">
    <citation type="submission" date="2022-08" db="UniProtKB">
        <authorList>
            <consortium name="EnsemblMetazoa"/>
        </authorList>
    </citation>
    <scope>IDENTIFICATION</scope>
    <source>
        <strain evidence="7">STECLA/ALBI9_A</strain>
    </source>
</reference>
<dbReference type="VEuPathDB" id="VectorBase:AALB001952"/>
<comment type="catalytic activity">
    <reaction evidence="6">
        <text>RX + glutathione = an S-substituted glutathione + a halide anion + H(+)</text>
        <dbReference type="Rhea" id="RHEA:16437"/>
        <dbReference type="ChEBI" id="CHEBI:15378"/>
        <dbReference type="ChEBI" id="CHEBI:16042"/>
        <dbReference type="ChEBI" id="CHEBI:17792"/>
        <dbReference type="ChEBI" id="CHEBI:57925"/>
        <dbReference type="ChEBI" id="CHEBI:90779"/>
        <dbReference type="EC" id="2.5.1.18"/>
    </reaction>
</comment>
<accession>A0A182F651</accession>
<comment type="similarity">
    <text evidence="1">Belongs to the GST superfamily. Theta family.</text>
</comment>
<dbReference type="InterPro" id="IPR040079">
    <property type="entry name" value="Glutathione_S-Trfase"/>
</dbReference>
<dbReference type="PROSITE" id="PS50405">
    <property type="entry name" value="GST_CTER"/>
    <property type="match status" value="1"/>
</dbReference>